<proteinExistence type="predicted"/>
<feature type="domain" description="LRAT" evidence="1">
    <location>
        <begin position="14"/>
        <end position="142"/>
    </location>
</feature>
<accession>A0ABM0LYH5</accession>
<dbReference type="Gene3D" id="3.90.1720.10">
    <property type="entry name" value="endopeptidase domain like (from Nostoc punctiforme)"/>
    <property type="match status" value="1"/>
</dbReference>
<dbReference type="PANTHER" id="PTHR46137:SF1">
    <property type="entry name" value="LRAT DOMAIN-CONTAINING PROTEIN"/>
    <property type="match status" value="1"/>
</dbReference>
<name>A0ABM0LYH5_SACKO</name>
<dbReference type="Proteomes" id="UP000694865">
    <property type="component" value="Unplaced"/>
</dbReference>
<keyword evidence="2" id="KW-1185">Reference proteome</keyword>
<gene>
    <name evidence="3" type="primary">LOC102804571</name>
</gene>
<dbReference type="Pfam" id="PF04970">
    <property type="entry name" value="LRAT"/>
    <property type="match status" value="1"/>
</dbReference>
<organism evidence="2 3">
    <name type="scientific">Saccoglossus kowalevskii</name>
    <name type="common">Acorn worm</name>
    <dbReference type="NCBI Taxonomy" id="10224"/>
    <lineage>
        <taxon>Eukaryota</taxon>
        <taxon>Metazoa</taxon>
        <taxon>Hemichordata</taxon>
        <taxon>Enteropneusta</taxon>
        <taxon>Harrimaniidae</taxon>
        <taxon>Saccoglossus</taxon>
    </lineage>
</organism>
<dbReference type="RefSeq" id="XP_006812816.1">
    <property type="nucleotide sequence ID" value="XM_006812753.1"/>
</dbReference>
<reference evidence="3" key="1">
    <citation type="submission" date="2025-08" db="UniProtKB">
        <authorList>
            <consortium name="RefSeq"/>
        </authorList>
    </citation>
    <scope>IDENTIFICATION</scope>
    <source>
        <tissue evidence="3">Testes</tissue>
    </source>
</reference>
<dbReference type="GeneID" id="102804571"/>
<sequence>MSSWLSHFVNPDDLDPGDHIYVYRGMLFSTCHGIYIGSHANESAVIHFIPDHSYKEAKGRVYISSLTEFRLGFISNLVTVRKYRYGVPQWELLAKRRGSCSMRKSGSNEKVIQRAWDCYNGRIPTVGFNTSEDFALFCKLGHTYRDSSYQ</sequence>
<dbReference type="InterPro" id="IPR007053">
    <property type="entry name" value="LRAT_dom"/>
</dbReference>
<protein>
    <submittedName>
        <fullName evidence="3">Uncharacterized protein LOC102804571</fullName>
    </submittedName>
</protein>
<evidence type="ECO:0000313" key="3">
    <source>
        <dbReference type="RefSeq" id="XP_006812816.1"/>
    </source>
</evidence>
<evidence type="ECO:0000259" key="1">
    <source>
        <dbReference type="Pfam" id="PF04970"/>
    </source>
</evidence>
<evidence type="ECO:0000313" key="2">
    <source>
        <dbReference type="Proteomes" id="UP000694865"/>
    </source>
</evidence>
<dbReference type="PANTHER" id="PTHR46137">
    <property type="entry name" value="OS05G0310600 PROTEIN"/>
    <property type="match status" value="1"/>
</dbReference>